<evidence type="ECO:0000313" key="11">
    <source>
        <dbReference type="EMBL" id="GAA0264257.1"/>
    </source>
</evidence>
<evidence type="ECO:0000259" key="9">
    <source>
        <dbReference type="PROSITE" id="PS50109"/>
    </source>
</evidence>
<dbReference type="PANTHER" id="PTHR43047:SF72">
    <property type="entry name" value="OSMOSENSING HISTIDINE PROTEIN KINASE SLN1"/>
    <property type="match status" value="1"/>
</dbReference>
<evidence type="ECO:0000256" key="4">
    <source>
        <dbReference type="ARBA" id="ARBA00022679"/>
    </source>
</evidence>
<dbReference type="PROSITE" id="PS50110">
    <property type="entry name" value="RESPONSE_REGULATORY"/>
    <property type="match status" value="1"/>
</dbReference>
<proteinExistence type="predicted"/>
<dbReference type="GO" id="GO:0005524">
    <property type="term" value="F:ATP binding"/>
    <property type="evidence" value="ECO:0007669"/>
    <property type="project" value="UniProtKB-KW"/>
</dbReference>
<dbReference type="InterPro" id="IPR011006">
    <property type="entry name" value="CheY-like_superfamily"/>
</dbReference>
<reference evidence="12" key="1">
    <citation type="journal article" date="2019" name="Int. J. Syst. Evol. Microbiol.">
        <title>The Global Catalogue of Microorganisms (GCM) 10K type strain sequencing project: providing services to taxonomists for standard genome sequencing and annotation.</title>
        <authorList>
            <consortium name="The Broad Institute Genomics Platform"/>
            <consortium name="The Broad Institute Genome Sequencing Center for Infectious Disease"/>
            <person name="Wu L."/>
            <person name="Ma J."/>
        </authorList>
    </citation>
    <scope>NUCLEOTIDE SEQUENCE [LARGE SCALE GENOMIC DNA]</scope>
    <source>
        <strain evidence="12">JCM 16242</strain>
    </source>
</reference>
<dbReference type="Pfam" id="PF07495">
    <property type="entry name" value="Y_Y_Y"/>
    <property type="match status" value="1"/>
</dbReference>
<keyword evidence="5" id="KW-0418">Kinase</keyword>
<dbReference type="InterPro" id="IPR004358">
    <property type="entry name" value="Sig_transdc_His_kin-like_C"/>
</dbReference>
<dbReference type="InterPro" id="IPR001789">
    <property type="entry name" value="Sig_transdc_resp-reg_receiver"/>
</dbReference>
<name>A0ABP3EKX4_9GAMM</name>
<keyword evidence="8" id="KW-0732">Signal</keyword>
<dbReference type="PRINTS" id="PR00344">
    <property type="entry name" value="BCTRLSENSOR"/>
</dbReference>
<dbReference type="Gene3D" id="3.30.565.10">
    <property type="entry name" value="Histidine kinase-like ATPase, C-terminal domain"/>
    <property type="match status" value="1"/>
</dbReference>
<organism evidence="11 12">
    <name type="scientific">Rhodanobacter caeni</name>
    <dbReference type="NCBI Taxonomy" id="657654"/>
    <lineage>
        <taxon>Bacteria</taxon>
        <taxon>Pseudomonadati</taxon>
        <taxon>Pseudomonadota</taxon>
        <taxon>Gammaproteobacteria</taxon>
        <taxon>Lysobacterales</taxon>
        <taxon>Rhodanobacteraceae</taxon>
        <taxon>Rhodanobacter</taxon>
    </lineage>
</organism>
<dbReference type="SUPFAM" id="SSF63829">
    <property type="entry name" value="Calcium-dependent phosphotriesterase"/>
    <property type="match status" value="2"/>
</dbReference>
<sequence length="1195" mass="128774">MFLRHAARAAALLALAAGGAQAAPASAPHTPATAASHASPLPTPQFRRYGVADGLPSGPVYSVAQDRNGLMWFGSAAGLVRYDGVGFKTFRHSDADPASLPANATYALFVDCENRIWAGGISSGLISYDQRSGRFHQWQHDAAKPHSLSSNEVWSIAETTDGTLWVATDDGLDRMRPDGTGFDHLALDSAGEKAPSFGQTRALLADANGMLWIGARRGLYLRHGDGTVARVPIDPAFEGDVGTVWHIDGGHGEVRVAVTGGLLIIGADGVARPVANAQLASRRVPSSTRDAQGRLWIGTVDGLLLDAGDGKLQTIPGQPLLPGGLPGSKIWQTTLDHEGGLWITFEQSSVAYLPPGWNGFARFTHVPDDPASLSNIAASAILQARDGQLWVGGENGWVDKLDATTGKVQHVVRGVRGQIVWLAEDSRGRLWIASPGELHLFDHGTLKPIDIVRVGMTRPVMLCAAPDDRIYVASWGEGLFVIDPRSDAIAPVPLEDPTDEAQYVDQLACDADGPWYASADGLRRWNPAQRQMALIAAVPRREILTFARDADGLWLATRRSLDHYRYADGKARHDDSIDISAQPFASVLTDLRIDRGGHLWIFANPGLWQLRTDTRQLKSFGPAQGLTNADFSSGAVATASNGMVFAANGGGVVAFQPARFPASTPAGSPPPVILAGLSVQRDGAVEPLPRDSTAVSLHWRDRDLRVEMRVASYVNPDANRYRFRLTGFDTGWVDVDHRGERDFAGLPAGDYTLEAMAAGPNGVWGHRATPLRIHVQAPPWARGWAWAIYVAVLALVGGLGLRAWRNRMAQRYRLQLIEQQRELAEQASAAKTQFLATLSHEIRTPMTGVMGMAELLLSTPLNAQQHEYAQAMQRSGGMLLKLLNDALDLARIEAGRLELELAPFDPRQLVTDVAQLEQGLALAKGLRFVLQVDDDLPERVIGDAVRVKQILLNLANNALKFTQRGSVTVRAQRAADGLLFSVSDTGPGIPEASQARLFERFEQEAGPQRRAGSGLGLAICRELADMMGGSIEVESRMAHGSVFRVRLPLPEPPPAASVTPVGGDRARRILLVEDDAIVAAVLRGLLEQQGHQVCHVDNGLAALAELPHSRFDVVLLDLDLPGVDGFQIARLIRQREGDGRRLPIVPVTARSSSEDEALARAAGMDGFLRKPVTGEQLAAALICYANIDLEEVEPG</sequence>
<evidence type="ECO:0000256" key="5">
    <source>
        <dbReference type="ARBA" id="ARBA00022777"/>
    </source>
</evidence>
<dbReference type="SUPFAM" id="SSF47384">
    <property type="entry name" value="Homodimeric domain of signal transducing histidine kinase"/>
    <property type="match status" value="1"/>
</dbReference>
<dbReference type="EMBL" id="BAAAFO010000006">
    <property type="protein sequence ID" value="GAA0264257.1"/>
    <property type="molecule type" value="Genomic_DNA"/>
</dbReference>
<evidence type="ECO:0000256" key="7">
    <source>
        <dbReference type="SAM" id="Phobius"/>
    </source>
</evidence>
<protein>
    <recommendedName>
        <fullName evidence="2">histidine kinase</fullName>
        <ecNumber evidence="2">2.7.13.3</ecNumber>
    </recommendedName>
</protein>
<dbReference type="Pfam" id="PF02518">
    <property type="entry name" value="HATPase_c"/>
    <property type="match status" value="1"/>
</dbReference>
<dbReference type="Pfam" id="PF07494">
    <property type="entry name" value="Reg_prop"/>
    <property type="match status" value="2"/>
</dbReference>
<dbReference type="InterPro" id="IPR036097">
    <property type="entry name" value="HisK_dim/P_sf"/>
</dbReference>
<dbReference type="InterPro" id="IPR011110">
    <property type="entry name" value="Reg_prop"/>
</dbReference>
<comment type="caution">
    <text evidence="11">The sequence shown here is derived from an EMBL/GenBank/DDBJ whole genome shotgun (WGS) entry which is preliminary data.</text>
</comment>
<keyword evidence="3 6" id="KW-0597">Phosphoprotein</keyword>
<feature type="domain" description="Response regulatory" evidence="10">
    <location>
        <begin position="1068"/>
        <end position="1185"/>
    </location>
</feature>
<dbReference type="Pfam" id="PF00512">
    <property type="entry name" value="HisKA"/>
    <property type="match status" value="1"/>
</dbReference>
<dbReference type="InterPro" id="IPR011123">
    <property type="entry name" value="Y_Y_Y"/>
</dbReference>
<dbReference type="SUPFAM" id="SSF55874">
    <property type="entry name" value="ATPase domain of HSP90 chaperone/DNA topoisomerase II/histidine kinase"/>
    <property type="match status" value="1"/>
</dbReference>
<keyword evidence="7" id="KW-1133">Transmembrane helix</keyword>
<dbReference type="InterPro" id="IPR015943">
    <property type="entry name" value="WD40/YVTN_repeat-like_dom_sf"/>
</dbReference>
<comment type="catalytic activity">
    <reaction evidence="1">
        <text>ATP + protein L-histidine = ADP + protein N-phospho-L-histidine.</text>
        <dbReference type="EC" id="2.7.13.3"/>
    </reaction>
</comment>
<dbReference type="Pfam" id="PF00072">
    <property type="entry name" value="Response_reg"/>
    <property type="match status" value="1"/>
</dbReference>
<dbReference type="PANTHER" id="PTHR43047">
    <property type="entry name" value="TWO-COMPONENT HISTIDINE PROTEIN KINASE"/>
    <property type="match status" value="1"/>
</dbReference>
<dbReference type="Proteomes" id="UP001500657">
    <property type="component" value="Unassembled WGS sequence"/>
</dbReference>
<feature type="transmembrane region" description="Helical" evidence="7">
    <location>
        <begin position="784"/>
        <end position="804"/>
    </location>
</feature>
<dbReference type="EC" id="2.7.13.3" evidence="2"/>
<dbReference type="Gene3D" id="1.10.287.130">
    <property type="match status" value="1"/>
</dbReference>
<evidence type="ECO:0000313" key="12">
    <source>
        <dbReference type="Proteomes" id="UP001500657"/>
    </source>
</evidence>
<dbReference type="InterPro" id="IPR005467">
    <property type="entry name" value="His_kinase_dom"/>
</dbReference>
<dbReference type="Gene3D" id="2.130.10.10">
    <property type="entry name" value="YVTN repeat-like/Quinoprotein amine dehydrogenase"/>
    <property type="match status" value="2"/>
</dbReference>
<evidence type="ECO:0000256" key="8">
    <source>
        <dbReference type="SAM" id="SignalP"/>
    </source>
</evidence>
<dbReference type="InterPro" id="IPR013783">
    <property type="entry name" value="Ig-like_fold"/>
</dbReference>
<dbReference type="SMART" id="SM00448">
    <property type="entry name" value="REC"/>
    <property type="match status" value="1"/>
</dbReference>
<dbReference type="InterPro" id="IPR003661">
    <property type="entry name" value="HisK_dim/P_dom"/>
</dbReference>
<evidence type="ECO:0000256" key="1">
    <source>
        <dbReference type="ARBA" id="ARBA00000085"/>
    </source>
</evidence>
<dbReference type="InterPro" id="IPR003594">
    <property type="entry name" value="HATPase_dom"/>
</dbReference>
<dbReference type="PROSITE" id="PS50109">
    <property type="entry name" value="HIS_KIN"/>
    <property type="match status" value="1"/>
</dbReference>
<dbReference type="CDD" id="cd16922">
    <property type="entry name" value="HATPase_EvgS-ArcB-TorS-like"/>
    <property type="match status" value="1"/>
</dbReference>
<accession>A0ABP3EKX4</accession>
<evidence type="ECO:0000259" key="10">
    <source>
        <dbReference type="PROSITE" id="PS50110"/>
    </source>
</evidence>
<evidence type="ECO:0000256" key="2">
    <source>
        <dbReference type="ARBA" id="ARBA00012438"/>
    </source>
</evidence>
<keyword evidence="11" id="KW-0547">Nucleotide-binding</keyword>
<feature type="chain" id="PRO_5047083554" description="histidine kinase" evidence="8">
    <location>
        <begin position="23"/>
        <end position="1195"/>
    </location>
</feature>
<keyword evidence="11" id="KW-0067">ATP-binding</keyword>
<dbReference type="Gene3D" id="2.60.40.10">
    <property type="entry name" value="Immunoglobulins"/>
    <property type="match status" value="1"/>
</dbReference>
<evidence type="ECO:0000256" key="6">
    <source>
        <dbReference type="PROSITE-ProRule" id="PRU00169"/>
    </source>
</evidence>
<dbReference type="CDD" id="cd17546">
    <property type="entry name" value="REC_hyHK_CKI1_RcsC-like"/>
    <property type="match status" value="1"/>
</dbReference>
<dbReference type="SUPFAM" id="SSF52172">
    <property type="entry name" value="CheY-like"/>
    <property type="match status" value="1"/>
</dbReference>
<keyword evidence="12" id="KW-1185">Reference proteome</keyword>
<keyword evidence="7" id="KW-0472">Membrane</keyword>
<feature type="signal peptide" evidence="8">
    <location>
        <begin position="1"/>
        <end position="22"/>
    </location>
</feature>
<evidence type="ECO:0000256" key="3">
    <source>
        <dbReference type="ARBA" id="ARBA00022553"/>
    </source>
</evidence>
<dbReference type="Gene3D" id="3.40.50.2300">
    <property type="match status" value="1"/>
</dbReference>
<keyword evidence="7" id="KW-0812">Transmembrane</keyword>
<dbReference type="InterPro" id="IPR036890">
    <property type="entry name" value="HATPase_C_sf"/>
</dbReference>
<feature type="modified residue" description="4-aspartylphosphate" evidence="6">
    <location>
        <position position="1117"/>
    </location>
</feature>
<gene>
    <name evidence="11" type="ORF">GCM10009126_32470</name>
</gene>
<dbReference type="CDD" id="cd00082">
    <property type="entry name" value="HisKA"/>
    <property type="match status" value="1"/>
</dbReference>
<dbReference type="SMART" id="SM00388">
    <property type="entry name" value="HisKA"/>
    <property type="match status" value="1"/>
</dbReference>
<feature type="domain" description="Histidine kinase" evidence="9">
    <location>
        <begin position="837"/>
        <end position="1051"/>
    </location>
</feature>
<keyword evidence="4" id="KW-0808">Transferase</keyword>
<dbReference type="SMART" id="SM00387">
    <property type="entry name" value="HATPase_c"/>
    <property type="match status" value="1"/>
</dbReference>